<evidence type="ECO:0000313" key="1">
    <source>
        <dbReference type="EMBL" id="GEU81855.1"/>
    </source>
</evidence>
<comment type="caution">
    <text evidence="1">The sequence shown here is derived from an EMBL/GenBank/DDBJ whole genome shotgun (WGS) entry which is preliminary data.</text>
</comment>
<proteinExistence type="predicted"/>
<protein>
    <submittedName>
        <fullName evidence="1">Uncharacterized protein</fullName>
    </submittedName>
</protein>
<accession>A0A6L2NB41</accession>
<dbReference type="AlphaFoldDB" id="A0A6L2NB41"/>
<gene>
    <name evidence="1" type="ORF">Tci_053833</name>
</gene>
<name>A0A6L2NB41_TANCI</name>
<sequence>MDTNNKIYNHLPCSLSACIPTHIFLSLESYSTVDNHQNLSTLPHKPRTFNKNKILEDDQVAGEEKTTTGDEEDGKSFFASVNKIHKQKSRTAIVVFMVLEQLKCRTAIVVFMVLEQLKWLFGIKDLTNKMDIVSIMCDQLGTSWSFLDSYVGSFRKITSFW</sequence>
<organism evidence="1">
    <name type="scientific">Tanacetum cinerariifolium</name>
    <name type="common">Dalmatian daisy</name>
    <name type="synonym">Chrysanthemum cinerariifolium</name>
    <dbReference type="NCBI Taxonomy" id="118510"/>
    <lineage>
        <taxon>Eukaryota</taxon>
        <taxon>Viridiplantae</taxon>
        <taxon>Streptophyta</taxon>
        <taxon>Embryophyta</taxon>
        <taxon>Tracheophyta</taxon>
        <taxon>Spermatophyta</taxon>
        <taxon>Magnoliopsida</taxon>
        <taxon>eudicotyledons</taxon>
        <taxon>Gunneridae</taxon>
        <taxon>Pentapetalae</taxon>
        <taxon>asterids</taxon>
        <taxon>campanulids</taxon>
        <taxon>Asterales</taxon>
        <taxon>Asteraceae</taxon>
        <taxon>Asteroideae</taxon>
        <taxon>Anthemideae</taxon>
        <taxon>Anthemidinae</taxon>
        <taxon>Tanacetum</taxon>
    </lineage>
</organism>
<dbReference type="EMBL" id="BKCJ010008368">
    <property type="protein sequence ID" value="GEU81855.1"/>
    <property type="molecule type" value="Genomic_DNA"/>
</dbReference>
<reference evidence="1" key="1">
    <citation type="journal article" date="2019" name="Sci. Rep.">
        <title>Draft genome of Tanacetum cinerariifolium, the natural source of mosquito coil.</title>
        <authorList>
            <person name="Yamashiro T."/>
            <person name="Shiraishi A."/>
            <person name="Satake H."/>
            <person name="Nakayama K."/>
        </authorList>
    </citation>
    <scope>NUCLEOTIDE SEQUENCE</scope>
</reference>
<dbReference type="PROSITE" id="PS51257">
    <property type="entry name" value="PROKAR_LIPOPROTEIN"/>
    <property type="match status" value="1"/>
</dbReference>